<feature type="domain" description="Non-contractile tail sheath N-terminal" evidence="2">
    <location>
        <begin position="20"/>
        <end position="209"/>
    </location>
</feature>
<evidence type="ECO:0000259" key="1">
    <source>
        <dbReference type="Pfam" id="PF09343"/>
    </source>
</evidence>
<protein>
    <recommendedName>
        <fullName evidence="6">TIGR02217 family protein</fullName>
    </recommendedName>
</protein>
<reference evidence="4 5" key="1">
    <citation type="journal article" date="2013" name="Genome Announc.">
        <title>Draft Genome Sequence of Sphingobium ummariense Strain RL-3, a Hexachlorocyclohexane-Degrading Bacterium.</title>
        <authorList>
            <person name="Kohli P."/>
            <person name="Dua A."/>
            <person name="Sangwan N."/>
            <person name="Oldach P."/>
            <person name="Khurana J.P."/>
            <person name="Lal R."/>
        </authorList>
    </citation>
    <scope>NUCLEOTIDE SEQUENCE [LARGE SCALE GENOMIC DNA]</scope>
    <source>
        <strain evidence="4 5">RL-3</strain>
    </source>
</reference>
<dbReference type="InterPro" id="IPR057122">
    <property type="entry name" value="TIM-barrel_NCTSP"/>
</dbReference>
<dbReference type="Pfam" id="PF23845">
    <property type="entry name" value="TIM-barrel_NCTSP"/>
    <property type="match status" value="1"/>
</dbReference>
<dbReference type="Pfam" id="PF09343">
    <property type="entry name" value="DUF2460"/>
    <property type="match status" value="1"/>
</dbReference>
<sequence length="774" mass="83567">MSGIDYWLADRRRGQETRFIKRFAPTHWTVNFPRPMMASVVTTAPDTLRVDAVFYGSGDLAGLIWEAEDQWSHPLLAYETARDFRRCVLSFRWRSGGLRRLDETHGPTLTIEGRDAAGTPRAWYVRLWNYAEGSPEDAEVRIDFGDVQGGYLLPDEADPVWAGDVDRMFVSLVAPDYDAGDTPFAAGVEGWAELSAIRCDGAGSVLAVGDVLLPEHGLSMATGYDDCFNQTPERIVQAIHALGYRGAINHYVGMSHYFRLERAGEGLYVSLAGGVLNAPCAVWHADFARRAKALGMGVIWSLSYELFDAHCWNDWKQRAGNGDPALTGWSPPSTLLSPAHAGAMAYLRAVALAFVGLALAADMPVSFQVGEPWWWVMPGDGRICLYDEAARAAFGGDPVSIPNVRGALDAGQCALLDQAGAVLAASTAALCAAVKAAAPGAVTHLLAYLPTVLDPLAPEAKRANMPVGWAAPAFDVLQLEDYDWVTEGRPSRTARGVELATARLGYPAGEQHYFSGFVLLPEQAAGQWSRIAAAAQAAVARGTAATFIWALPQVCRDGFTCFRLDGEDDMQAFDDVLFPIAIGREASVAPAFSTRVVESPSGHEQRSSDWADARLNFDAGPGVRSEADIAALIAFFRARRGMARGFRFADPYDDRSGDPVGPLDQRLGTGDGVSTEFQLMRHYGAGEEAQARRITRPVAGTIRVAVDGVELTGGWHHAGLGVVAFDEAPTEGAVLTAGFRFDVPVRFAEDRLDINRATFAAGEAPSVPLVEIRE</sequence>
<name>T0IWV2_9SPHN</name>
<evidence type="ECO:0008006" key="6">
    <source>
        <dbReference type="Google" id="ProtNLM"/>
    </source>
</evidence>
<evidence type="ECO:0000313" key="5">
    <source>
        <dbReference type="Proteomes" id="UP000015523"/>
    </source>
</evidence>
<comment type="caution">
    <text evidence="4">The sequence shown here is derived from an EMBL/GenBank/DDBJ whole genome shotgun (WGS) entry which is preliminary data.</text>
</comment>
<dbReference type="EMBL" id="AUWY01000046">
    <property type="protein sequence ID" value="EQB33290.1"/>
    <property type="molecule type" value="Genomic_DNA"/>
</dbReference>
<dbReference type="Pfam" id="PF23844">
    <property type="entry name" value="NCTSP_N"/>
    <property type="match status" value="1"/>
</dbReference>
<dbReference type="STRING" id="1346791.M529_04975"/>
<dbReference type="InterPro" id="IPR011740">
    <property type="entry name" value="DUF2460"/>
</dbReference>
<dbReference type="Proteomes" id="UP000015523">
    <property type="component" value="Unassembled WGS sequence"/>
</dbReference>
<evidence type="ECO:0000259" key="3">
    <source>
        <dbReference type="Pfam" id="PF23845"/>
    </source>
</evidence>
<dbReference type="InterPro" id="IPR057102">
    <property type="entry name" value="NCTSP_N"/>
</dbReference>
<organism evidence="4 5">
    <name type="scientific">Sphingobium ummariense RL-3</name>
    <dbReference type="NCBI Taxonomy" id="1346791"/>
    <lineage>
        <taxon>Bacteria</taxon>
        <taxon>Pseudomonadati</taxon>
        <taxon>Pseudomonadota</taxon>
        <taxon>Alphaproteobacteria</taxon>
        <taxon>Sphingomonadales</taxon>
        <taxon>Sphingomonadaceae</taxon>
        <taxon>Sphingobium</taxon>
    </lineage>
</organism>
<feature type="domain" description="Non-contractile tail sheath TIM barrel" evidence="3">
    <location>
        <begin position="214"/>
        <end position="559"/>
    </location>
</feature>
<dbReference type="OrthoDB" id="1685145at2"/>
<dbReference type="RefSeq" id="WP_021316935.1">
    <property type="nucleotide sequence ID" value="NZ_AUWY01000046.1"/>
</dbReference>
<accession>T0IWV2</accession>
<dbReference type="AlphaFoldDB" id="T0IWV2"/>
<evidence type="ECO:0000313" key="4">
    <source>
        <dbReference type="EMBL" id="EQB33290.1"/>
    </source>
</evidence>
<dbReference type="NCBIfam" id="TIGR02217">
    <property type="entry name" value="chp_TIGR02217"/>
    <property type="match status" value="1"/>
</dbReference>
<dbReference type="eggNOG" id="COG5448">
    <property type="taxonomic scope" value="Bacteria"/>
</dbReference>
<keyword evidence="5" id="KW-1185">Reference proteome</keyword>
<gene>
    <name evidence="4" type="ORF">M529_04975</name>
</gene>
<evidence type="ECO:0000259" key="2">
    <source>
        <dbReference type="Pfam" id="PF23844"/>
    </source>
</evidence>
<feature type="domain" description="DUF2460" evidence="1">
    <location>
        <begin position="574"/>
        <end position="773"/>
    </location>
</feature>
<proteinExistence type="predicted"/>
<dbReference type="PATRIC" id="fig|1346791.3.peg.956"/>